<keyword evidence="8" id="KW-0808">Transferase</keyword>
<evidence type="ECO:0000313" key="22">
    <source>
        <dbReference type="Proteomes" id="UP000280668"/>
    </source>
</evidence>
<dbReference type="Gene3D" id="3.40.50.300">
    <property type="entry name" value="P-loop containing nucleotide triphosphate hydrolases"/>
    <property type="match status" value="1"/>
</dbReference>
<name>A0A3N2BDL8_9MICO</name>
<evidence type="ECO:0000313" key="21">
    <source>
        <dbReference type="EMBL" id="ROR73339.1"/>
    </source>
</evidence>
<keyword evidence="12" id="KW-0067">ATP-binding</keyword>
<feature type="domain" description="Polysaccharide chain length determinant N-terminal" evidence="19">
    <location>
        <begin position="2"/>
        <end position="87"/>
    </location>
</feature>
<gene>
    <name evidence="21" type="ORF">EDD31_1716</name>
</gene>
<dbReference type="Proteomes" id="UP000280668">
    <property type="component" value="Unassembled WGS sequence"/>
</dbReference>
<feature type="domain" description="AAA" evidence="20">
    <location>
        <begin position="256"/>
        <end position="410"/>
    </location>
</feature>
<evidence type="ECO:0000256" key="10">
    <source>
        <dbReference type="ARBA" id="ARBA00022741"/>
    </source>
</evidence>
<evidence type="ECO:0000256" key="6">
    <source>
        <dbReference type="ARBA" id="ARBA00022475"/>
    </source>
</evidence>
<protein>
    <recommendedName>
        <fullName evidence="5">non-specific protein-tyrosine kinase</fullName>
        <ecNumber evidence="5">2.7.10.2</ecNumber>
    </recommendedName>
</protein>
<sequence>MELREYLAILRKRWIAIALCVVLGLLTAATVSLLLPPQYEASARVYVAAVGGENVGELTQGSSFAERQLASYAEIATAPLVLEPVAERLGTSVAASHINVTTADGTTILEVRATGSDAQASAALANAVADQLVVVVEELSPNPAGQDLVAARVVELAASPRSPVFPNIPLNLAMGFIVGIAVGVAVAVLRTVLDTRVRTERDVAEWSSAPVLGTFRYDDKDPDSPLYMVREPTSERSEAMRRLRTNLQFVDLGESKSIVVTSSVPGEGKSTTSVNLAIALANAGERVILVDCDLRRPDVANYTGLEGWAGLTTALIGKAELDEVIQPWLNGQLDVLTSGQLPPNPSELLGSTAMRKVLEELADSYDVVVIDSPPLLPVADAALLAKFASGALVVVGADRIHKGQLSQTIRNLDTVDARVLGTVLNKASPLKDGTYYSGYTYTYETVGDAQVMEDQGSMAPVRSTVSHSENGALGRGARSAATRDLDSTDSLGAHASSRGFSGGTWPGKRLQESGD</sequence>
<dbReference type="InterPro" id="IPR025669">
    <property type="entry name" value="AAA_dom"/>
</dbReference>
<comment type="caution">
    <text evidence="21">The sequence shown here is derived from an EMBL/GenBank/DDBJ whole genome shotgun (WGS) entry which is preliminary data.</text>
</comment>
<keyword evidence="11" id="KW-0418">Kinase</keyword>
<keyword evidence="15" id="KW-0829">Tyrosine-protein kinase</keyword>
<keyword evidence="9 18" id="KW-0812">Transmembrane</keyword>
<dbReference type="OrthoDB" id="9812433at2"/>
<evidence type="ECO:0000259" key="20">
    <source>
        <dbReference type="Pfam" id="PF13614"/>
    </source>
</evidence>
<evidence type="ECO:0000256" key="13">
    <source>
        <dbReference type="ARBA" id="ARBA00022989"/>
    </source>
</evidence>
<evidence type="ECO:0000256" key="3">
    <source>
        <dbReference type="ARBA" id="ARBA00007316"/>
    </source>
</evidence>
<organism evidence="21 22">
    <name type="scientific">Bogoriella caseilytica</name>
    <dbReference type="NCBI Taxonomy" id="56055"/>
    <lineage>
        <taxon>Bacteria</taxon>
        <taxon>Bacillati</taxon>
        <taxon>Actinomycetota</taxon>
        <taxon>Actinomycetes</taxon>
        <taxon>Micrococcales</taxon>
        <taxon>Bogoriellaceae</taxon>
        <taxon>Bogoriella</taxon>
    </lineage>
</organism>
<dbReference type="GO" id="GO:0042802">
    <property type="term" value="F:identical protein binding"/>
    <property type="evidence" value="ECO:0007669"/>
    <property type="project" value="UniProtKB-ARBA"/>
</dbReference>
<dbReference type="InterPro" id="IPR027417">
    <property type="entry name" value="P-loop_NTPase"/>
</dbReference>
<evidence type="ECO:0000256" key="2">
    <source>
        <dbReference type="ARBA" id="ARBA00006683"/>
    </source>
</evidence>
<dbReference type="EMBL" id="RKHK01000001">
    <property type="protein sequence ID" value="ROR73339.1"/>
    <property type="molecule type" value="Genomic_DNA"/>
</dbReference>
<keyword evidence="14 18" id="KW-0472">Membrane</keyword>
<dbReference type="CDD" id="cd05387">
    <property type="entry name" value="BY-kinase"/>
    <property type="match status" value="1"/>
</dbReference>
<keyword evidence="10" id="KW-0547">Nucleotide-binding</keyword>
<feature type="transmembrane region" description="Helical" evidence="18">
    <location>
        <begin position="172"/>
        <end position="193"/>
    </location>
</feature>
<dbReference type="RefSeq" id="WP_123303772.1">
    <property type="nucleotide sequence ID" value="NZ_RKHK01000001.1"/>
</dbReference>
<dbReference type="Pfam" id="PF13614">
    <property type="entry name" value="AAA_31"/>
    <property type="match status" value="1"/>
</dbReference>
<comment type="similarity">
    <text evidence="3">Belongs to the CpsD/CapB family.</text>
</comment>
<keyword evidence="6" id="KW-1003">Cell membrane</keyword>
<reference evidence="21 22" key="1">
    <citation type="submission" date="2018-11" db="EMBL/GenBank/DDBJ databases">
        <title>Sequencing the genomes of 1000 actinobacteria strains.</title>
        <authorList>
            <person name="Klenk H.-P."/>
        </authorList>
    </citation>
    <scope>NUCLEOTIDE SEQUENCE [LARGE SCALE GENOMIC DNA]</scope>
    <source>
        <strain evidence="21 22">DSM 11294</strain>
    </source>
</reference>
<dbReference type="Pfam" id="PF02706">
    <property type="entry name" value="Wzz"/>
    <property type="match status" value="1"/>
</dbReference>
<evidence type="ECO:0000256" key="11">
    <source>
        <dbReference type="ARBA" id="ARBA00022777"/>
    </source>
</evidence>
<evidence type="ECO:0000256" key="16">
    <source>
        <dbReference type="ARBA" id="ARBA00051245"/>
    </source>
</evidence>
<dbReference type="GO" id="GO:0005886">
    <property type="term" value="C:plasma membrane"/>
    <property type="evidence" value="ECO:0007669"/>
    <property type="project" value="UniProtKB-SubCell"/>
</dbReference>
<evidence type="ECO:0000256" key="18">
    <source>
        <dbReference type="SAM" id="Phobius"/>
    </source>
</evidence>
<evidence type="ECO:0000256" key="14">
    <source>
        <dbReference type="ARBA" id="ARBA00023136"/>
    </source>
</evidence>
<evidence type="ECO:0000256" key="8">
    <source>
        <dbReference type="ARBA" id="ARBA00022679"/>
    </source>
</evidence>
<feature type="region of interest" description="Disordered" evidence="17">
    <location>
        <begin position="457"/>
        <end position="515"/>
    </location>
</feature>
<evidence type="ECO:0000256" key="1">
    <source>
        <dbReference type="ARBA" id="ARBA00004429"/>
    </source>
</evidence>
<dbReference type="InterPro" id="IPR003856">
    <property type="entry name" value="LPS_length_determ_N"/>
</dbReference>
<evidence type="ECO:0000256" key="5">
    <source>
        <dbReference type="ARBA" id="ARBA00011903"/>
    </source>
</evidence>
<comment type="similarity">
    <text evidence="2">Belongs to the CpsC/CapA family.</text>
</comment>
<dbReference type="AlphaFoldDB" id="A0A3N2BDL8"/>
<dbReference type="EC" id="2.7.10.2" evidence="5"/>
<evidence type="ECO:0000256" key="9">
    <source>
        <dbReference type="ARBA" id="ARBA00022692"/>
    </source>
</evidence>
<dbReference type="NCBIfam" id="TIGR01007">
    <property type="entry name" value="eps_fam"/>
    <property type="match status" value="1"/>
</dbReference>
<evidence type="ECO:0000256" key="17">
    <source>
        <dbReference type="SAM" id="MobiDB-lite"/>
    </source>
</evidence>
<evidence type="ECO:0000256" key="12">
    <source>
        <dbReference type="ARBA" id="ARBA00022840"/>
    </source>
</evidence>
<dbReference type="InterPro" id="IPR005702">
    <property type="entry name" value="Wzc-like_C"/>
</dbReference>
<evidence type="ECO:0000256" key="15">
    <source>
        <dbReference type="ARBA" id="ARBA00023137"/>
    </source>
</evidence>
<proteinExistence type="inferred from homology"/>
<dbReference type="GO" id="GO:0004715">
    <property type="term" value="F:non-membrane spanning protein tyrosine kinase activity"/>
    <property type="evidence" value="ECO:0007669"/>
    <property type="project" value="UniProtKB-EC"/>
</dbReference>
<comment type="similarity">
    <text evidence="4">Belongs to the etk/wzc family.</text>
</comment>
<dbReference type="SUPFAM" id="SSF52540">
    <property type="entry name" value="P-loop containing nucleoside triphosphate hydrolases"/>
    <property type="match status" value="1"/>
</dbReference>
<dbReference type="FunFam" id="3.40.50.300:FF:000527">
    <property type="entry name" value="Tyrosine-protein kinase etk"/>
    <property type="match status" value="1"/>
</dbReference>
<dbReference type="PANTHER" id="PTHR32309:SF13">
    <property type="entry name" value="FERRIC ENTEROBACTIN TRANSPORT PROTEIN FEPE"/>
    <property type="match status" value="1"/>
</dbReference>
<evidence type="ECO:0000256" key="4">
    <source>
        <dbReference type="ARBA" id="ARBA00008883"/>
    </source>
</evidence>
<evidence type="ECO:0000259" key="19">
    <source>
        <dbReference type="Pfam" id="PF02706"/>
    </source>
</evidence>
<comment type="catalytic activity">
    <reaction evidence="16">
        <text>L-tyrosyl-[protein] + ATP = O-phospho-L-tyrosyl-[protein] + ADP + H(+)</text>
        <dbReference type="Rhea" id="RHEA:10596"/>
        <dbReference type="Rhea" id="RHEA-COMP:10136"/>
        <dbReference type="Rhea" id="RHEA-COMP:20101"/>
        <dbReference type="ChEBI" id="CHEBI:15378"/>
        <dbReference type="ChEBI" id="CHEBI:30616"/>
        <dbReference type="ChEBI" id="CHEBI:46858"/>
        <dbReference type="ChEBI" id="CHEBI:61978"/>
        <dbReference type="ChEBI" id="CHEBI:456216"/>
        <dbReference type="EC" id="2.7.10.2"/>
    </reaction>
</comment>
<keyword evidence="22" id="KW-1185">Reference proteome</keyword>
<evidence type="ECO:0000256" key="7">
    <source>
        <dbReference type="ARBA" id="ARBA00022519"/>
    </source>
</evidence>
<dbReference type="InterPro" id="IPR050445">
    <property type="entry name" value="Bact_polysacc_biosynth/exp"/>
</dbReference>
<dbReference type="PANTHER" id="PTHR32309">
    <property type="entry name" value="TYROSINE-PROTEIN KINASE"/>
    <property type="match status" value="1"/>
</dbReference>
<feature type="transmembrane region" description="Helical" evidence="18">
    <location>
        <begin position="14"/>
        <end position="35"/>
    </location>
</feature>
<accession>A0A3N2BDL8</accession>
<keyword evidence="13 18" id="KW-1133">Transmembrane helix</keyword>
<dbReference type="GO" id="GO:0005524">
    <property type="term" value="F:ATP binding"/>
    <property type="evidence" value="ECO:0007669"/>
    <property type="project" value="UniProtKB-KW"/>
</dbReference>
<keyword evidence="7" id="KW-0997">Cell inner membrane</keyword>
<comment type="subcellular location">
    <subcellularLocation>
        <location evidence="1">Cell inner membrane</location>
        <topology evidence="1">Multi-pass membrane protein</topology>
    </subcellularLocation>
</comment>